<dbReference type="Proteomes" id="UP000253817">
    <property type="component" value="Unassembled WGS sequence"/>
</dbReference>
<dbReference type="RefSeq" id="WP_114546382.1">
    <property type="nucleotide sequence ID" value="NZ_PPTT01000013.1"/>
</dbReference>
<dbReference type="AlphaFoldDB" id="A0A3N0J143"/>
<evidence type="ECO:0000313" key="5">
    <source>
        <dbReference type="Proteomes" id="UP000253817"/>
    </source>
</evidence>
<dbReference type="Pfam" id="PF07853">
    <property type="entry name" value="DUF1648"/>
    <property type="match status" value="1"/>
</dbReference>
<evidence type="ECO:0000313" key="3">
    <source>
        <dbReference type="EMBL" id="RDB68809.1"/>
    </source>
</evidence>
<accession>A0A3N0J143</accession>
<feature type="domain" description="DUF1648" evidence="2">
    <location>
        <begin position="22"/>
        <end position="65"/>
    </location>
</feature>
<keyword evidence="1" id="KW-1133">Transmembrane helix</keyword>
<dbReference type="OrthoDB" id="3176447at2"/>
<sequence>MENELPPTCTIPRARIAVLLVLAALPVLLTAAAFPFLGDTVPVHYGSSGPDEWGSKARLFVAAGILTAFGLLFAGLYAVIEHQRQTGREDWIVLEGPPKNVFPLSVVTIILMTVGQSLYIGGAFALASPPELPVDLLELLLNGLFGLIVASLVGCALYMLITGKGLAGVNFQPKPSELERSLGAPKSQARAIGALLLFLAAVVLAEWAVLFW</sequence>
<organism evidence="4 6">
    <name type="scientific">Eggerthella sinensis</name>
    <dbReference type="NCBI Taxonomy" id="242230"/>
    <lineage>
        <taxon>Bacteria</taxon>
        <taxon>Bacillati</taxon>
        <taxon>Actinomycetota</taxon>
        <taxon>Coriobacteriia</taxon>
        <taxon>Eggerthellales</taxon>
        <taxon>Eggerthellaceae</taxon>
        <taxon>Eggerthella</taxon>
    </lineage>
</organism>
<feature type="transmembrane region" description="Helical" evidence="1">
    <location>
        <begin position="191"/>
        <end position="210"/>
    </location>
</feature>
<evidence type="ECO:0000259" key="2">
    <source>
        <dbReference type="Pfam" id="PF07853"/>
    </source>
</evidence>
<gene>
    <name evidence="3" type="ORF">C1876_08970</name>
    <name evidence="4" type="ORF">DMP09_02275</name>
</gene>
<name>A0A3N0J143_9ACTN</name>
<keyword evidence="5" id="KW-1185">Reference proteome</keyword>
<reference evidence="4" key="3">
    <citation type="journal article" date="2019" name="Microbiol. Resour. Announc.">
        <title>Draft Genome Sequences of Type Strains of Gordonibacter faecihominis, Paraeggerthella hongkongensis, Parvibacter caecicola,Slackia equolifaciens, Slackia faecicanis, and Slackia isoflavoniconvertens.</title>
        <authorList>
            <person name="Danylec N."/>
            <person name="Stoll D.A."/>
            <person name="Dotsch A."/>
            <person name="Huch M."/>
        </authorList>
    </citation>
    <scope>NUCLEOTIDE SEQUENCE</scope>
    <source>
        <strain evidence="4">DSM 16107</strain>
    </source>
</reference>
<evidence type="ECO:0000256" key="1">
    <source>
        <dbReference type="SAM" id="Phobius"/>
    </source>
</evidence>
<protein>
    <recommendedName>
        <fullName evidence="2">DUF1648 domain-containing protein</fullName>
    </recommendedName>
</protein>
<feature type="transmembrane region" description="Helical" evidence="1">
    <location>
        <begin position="57"/>
        <end position="80"/>
    </location>
</feature>
<reference evidence="3 5" key="1">
    <citation type="journal article" date="2018" name="Elife">
        <title>Discovery and characterization of a prevalent human gut bacterial enzyme sufficient for the inactivation of a family of plant toxins.</title>
        <authorList>
            <person name="Koppel N."/>
            <person name="Bisanz J.E."/>
            <person name="Pandelia M.E."/>
            <person name="Turnbaugh P.J."/>
            <person name="Balskus E.P."/>
        </authorList>
    </citation>
    <scope>NUCLEOTIDE SEQUENCE [LARGE SCALE GENOMIC DNA]</scope>
    <source>
        <strain evidence="3 5">DSM 16107</strain>
    </source>
</reference>
<comment type="caution">
    <text evidence="4">The sequence shown here is derived from an EMBL/GenBank/DDBJ whole genome shotgun (WGS) entry which is preliminary data.</text>
</comment>
<dbReference type="EMBL" id="QICC01000005">
    <property type="protein sequence ID" value="RNM42914.1"/>
    <property type="molecule type" value="Genomic_DNA"/>
</dbReference>
<reference evidence="6" key="2">
    <citation type="submission" date="2018-05" db="EMBL/GenBank/DDBJ databases">
        <title>Genome Sequencing of selected type strains of the family Eggerthellaceae.</title>
        <authorList>
            <person name="Danylec N."/>
            <person name="Stoll D.A."/>
            <person name="Doetsch A."/>
            <person name="Huch M."/>
        </authorList>
    </citation>
    <scope>NUCLEOTIDE SEQUENCE [LARGE SCALE GENOMIC DNA]</scope>
    <source>
        <strain evidence="6">DSM 16107</strain>
    </source>
</reference>
<dbReference type="EMBL" id="PPTT01000013">
    <property type="protein sequence ID" value="RDB68809.1"/>
    <property type="molecule type" value="Genomic_DNA"/>
</dbReference>
<feature type="transmembrane region" description="Helical" evidence="1">
    <location>
        <begin position="139"/>
        <end position="161"/>
    </location>
</feature>
<evidence type="ECO:0000313" key="6">
    <source>
        <dbReference type="Proteomes" id="UP000270112"/>
    </source>
</evidence>
<proteinExistence type="predicted"/>
<dbReference type="InterPro" id="IPR012867">
    <property type="entry name" value="DUF1648"/>
</dbReference>
<feature type="transmembrane region" description="Helical" evidence="1">
    <location>
        <begin position="101"/>
        <end position="127"/>
    </location>
</feature>
<feature type="transmembrane region" description="Helical" evidence="1">
    <location>
        <begin position="16"/>
        <end position="37"/>
    </location>
</feature>
<keyword evidence="1" id="KW-0812">Transmembrane</keyword>
<keyword evidence="1" id="KW-0472">Membrane</keyword>
<evidence type="ECO:0000313" key="4">
    <source>
        <dbReference type="EMBL" id="RNM42914.1"/>
    </source>
</evidence>
<dbReference type="Proteomes" id="UP000270112">
    <property type="component" value="Unassembled WGS sequence"/>
</dbReference>